<sequence length="575" mass="65984">MSCGRTKAASIITNVLAPLSVEKCIKELTTPMFPSTSDKYSYKPFYSVASDASNHCSTKLFPLAVRYWTPEVGLKSIVYDFYEDSEETAASIHLQIMNKLKENNLELERISSYTADNASVNYGKFNSVYQKLKIDNPGILKANCVAHIVHNCAKHASDSLDIDIECIVNKVFSHFSSSAKRTEQLKQMFEFVEEDYLSMVKHVPTRWLSIWPAVTRLHTCWQAIKAYFLSKGEQNCPKVLWKLLKNDQDSEGQPLKLQVYLSFLHNALKVFHDAILMLEGDNKTVCELYDIMSTLRTKLQQRQKDSFFGIETNTLLQTFSQYEATTIKEDFSNFYQCAIKYLEKWYDFSDNNLHKHLTDMCLKREFTFTQLCDVAERLQIQDRLDMDELYEEYCVSMPRQKEIVKRTDTVLEKWTALLKDSNTPNMTALGSFLFSIPITNAFVERLFSLMTAAWTDQRNRCSVDLIKYETYGGSEKEGPLCRPRCPAPVWAASLRTGPQQRAEGPPEGRADRRPKCQLHIRSVREGPARDVSLRSHAAPPPRAQLGFTRGRSRSELKLEMSRSPVALELETSRND</sequence>
<dbReference type="GO" id="GO:0046983">
    <property type="term" value="F:protein dimerization activity"/>
    <property type="evidence" value="ECO:0007669"/>
    <property type="project" value="InterPro"/>
</dbReference>
<dbReference type="Pfam" id="PF05699">
    <property type="entry name" value="Dimer_Tnp_hAT"/>
    <property type="match status" value="1"/>
</dbReference>
<evidence type="ECO:0000259" key="2">
    <source>
        <dbReference type="Pfam" id="PF05699"/>
    </source>
</evidence>
<reference evidence="4" key="1">
    <citation type="submission" date="2024-04" db="EMBL/GenBank/DDBJ databases">
        <title>Salinicola lusitanus LLJ914,a marine bacterium isolated from the Okinawa Trough.</title>
        <authorList>
            <person name="Li J."/>
        </authorList>
    </citation>
    <scope>NUCLEOTIDE SEQUENCE [LARGE SCALE GENOMIC DNA]</scope>
</reference>
<evidence type="ECO:0000313" key="4">
    <source>
        <dbReference type="Proteomes" id="UP001460270"/>
    </source>
</evidence>
<dbReference type="SUPFAM" id="SSF53098">
    <property type="entry name" value="Ribonuclease H-like"/>
    <property type="match status" value="1"/>
</dbReference>
<dbReference type="EMBL" id="JBBPFD010000242">
    <property type="protein sequence ID" value="KAK7879558.1"/>
    <property type="molecule type" value="Genomic_DNA"/>
</dbReference>
<evidence type="ECO:0000256" key="1">
    <source>
        <dbReference type="SAM" id="MobiDB-lite"/>
    </source>
</evidence>
<name>A0AAW0MM12_9GOBI</name>
<feature type="region of interest" description="Disordered" evidence="1">
    <location>
        <begin position="493"/>
        <end position="575"/>
    </location>
</feature>
<organism evidence="3 4">
    <name type="scientific">Mugilogobius chulae</name>
    <name type="common">yellowstripe goby</name>
    <dbReference type="NCBI Taxonomy" id="88201"/>
    <lineage>
        <taxon>Eukaryota</taxon>
        <taxon>Metazoa</taxon>
        <taxon>Chordata</taxon>
        <taxon>Craniata</taxon>
        <taxon>Vertebrata</taxon>
        <taxon>Euteleostomi</taxon>
        <taxon>Actinopterygii</taxon>
        <taxon>Neopterygii</taxon>
        <taxon>Teleostei</taxon>
        <taxon>Neoteleostei</taxon>
        <taxon>Acanthomorphata</taxon>
        <taxon>Gobiaria</taxon>
        <taxon>Gobiiformes</taxon>
        <taxon>Gobioidei</taxon>
        <taxon>Gobiidae</taxon>
        <taxon>Gobionellinae</taxon>
        <taxon>Mugilogobius</taxon>
    </lineage>
</organism>
<protein>
    <recommendedName>
        <fullName evidence="2">HAT C-terminal dimerisation domain-containing protein</fullName>
    </recommendedName>
</protein>
<keyword evidence="4" id="KW-1185">Reference proteome</keyword>
<dbReference type="PANTHER" id="PTHR37162:SF1">
    <property type="entry name" value="BED-TYPE DOMAIN-CONTAINING PROTEIN"/>
    <property type="match status" value="1"/>
</dbReference>
<feature type="compositionally biased region" description="Basic and acidic residues" evidence="1">
    <location>
        <begin position="522"/>
        <end position="533"/>
    </location>
</feature>
<comment type="caution">
    <text evidence="3">The sequence shown here is derived from an EMBL/GenBank/DDBJ whole genome shotgun (WGS) entry which is preliminary data.</text>
</comment>
<feature type="domain" description="HAT C-terminal dimerisation" evidence="2">
    <location>
        <begin position="405"/>
        <end position="461"/>
    </location>
</feature>
<dbReference type="InterPro" id="IPR008906">
    <property type="entry name" value="HATC_C_dom"/>
</dbReference>
<dbReference type="Proteomes" id="UP001460270">
    <property type="component" value="Unassembled WGS sequence"/>
</dbReference>
<dbReference type="PANTHER" id="PTHR37162">
    <property type="entry name" value="HAT FAMILY DIMERISATION DOMAINCONTAINING PROTEIN-RELATED"/>
    <property type="match status" value="1"/>
</dbReference>
<accession>A0AAW0MM12</accession>
<gene>
    <name evidence="3" type="ORF">WMY93_033730</name>
</gene>
<evidence type="ECO:0000313" key="3">
    <source>
        <dbReference type="EMBL" id="KAK7879558.1"/>
    </source>
</evidence>
<feature type="compositionally biased region" description="Basic and acidic residues" evidence="1">
    <location>
        <begin position="504"/>
        <end position="514"/>
    </location>
</feature>
<dbReference type="InterPro" id="IPR012337">
    <property type="entry name" value="RNaseH-like_sf"/>
</dbReference>
<dbReference type="AlphaFoldDB" id="A0AAW0MM12"/>
<proteinExistence type="predicted"/>